<dbReference type="AlphaFoldDB" id="A0A8B2NZ02"/>
<dbReference type="EMBL" id="QHHQ01000001">
    <property type="protein sequence ID" value="RAI03385.1"/>
    <property type="molecule type" value="Genomic_DNA"/>
</dbReference>
<feature type="transmembrane region" description="Helical" evidence="1">
    <location>
        <begin position="97"/>
        <end position="116"/>
    </location>
</feature>
<keyword evidence="3" id="KW-1185">Reference proteome</keyword>
<evidence type="ECO:0000313" key="2">
    <source>
        <dbReference type="EMBL" id="RAI03385.1"/>
    </source>
</evidence>
<keyword evidence="1" id="KW-0472">Membrane</keyword>
<feature type="transmembrane region" description="Helical" evidence="1">
    <location>
        <begin position="69"/>
        <end position="85"/>
    </location>
</feature>
<evidence type="ECO:0000313" key="3">
    <source>
        <dbReference type="Proteomes" id="UP000249590"/>
    </source>
</evidence>
<dbReference type="Proteomes" id="UP000249590">
    <property type="component" value="Unassembled WGS sequence"/>
</dbReference>
<accession>A0A8B2NZ02</accession>
<evidence type="ECO:0000256" key="1">
    <source>
        <dbReference type="SAM" id="Phobius"/>
    </source>
</evidence>
<proteinExistence type="predicted"/>
<reference evidence="2 3" key="1">
    <citation type="submission" date="2018-05" db="EMBL/GenBank/DDBJ databases">
        <title>Acuticoccus sediminis sp. nov., isolated from deep-sea sediment of Indian Ocean.</title>
        <authorList>
            <person name="Liu X."/>
            <person name="Lai Q."/>
            <person name="Du Y."/>
            <person name="Sun F."/>
            <person name="Zhang X."/>
            <person name="Wang S."/>
            <person name="Shao Z."/>
        </authorList>
    </citation>
    <scope>NUCLEOTIDE SEQUENCE [LARGE SCALE GENOMIC DNA]</scope>
    <source>
        <strain evidence="2 3">PTG4-2</strain>
    </source>
</reference>
<comment type="caution">
    <text evidence="2">The sequence shown here is derived from an EMBL/GenBank/DDBJ whole genome shotgun (WGS) entry which is preliminary data.</text>
</comment>
<protein>
    <submittedName>
        <fullName evidence="2">Glucose dehydrogenase</fullName>
    </submittedName>
</protein>
<dbReference type="OrthoDB" id="7027411at2"/>
<sequence>MAYASEPHSRPRGHWATTILAVVVALLGLPLLGLGAWLIVLGGSWYYGLAGLGLIIVAVLLAQRSMAAIWLYLLVWLGTLGWAYWEVGTDWWAQVPRVVAPTVLFVIILLFTPLLGRRTREGAL</sequence>
<gene>
    <name evidence="2" type="ORF">DLJ53_02395</name>
</gene>
<dbReference type="RefSeq" id="WP_111342022.1">
    <property type="nucleotide sequence ID" value="NZ_JAIWKD010000001.1"/>
</dbReference>
<name>A0A8B2NZ02_9HYPH</name>
<feature type="transmembrane region" description="Helical" evidence="1">
    <location>
        <begin position="15"/>
        <end position="39"/>
    </location>
</feature>
<keyword evidence="1" id="KW-0812">Transmembrane</keyword>
<keyword evidence="1" id="KW-1133">Transmembrane helix</keyword>
<feature type="transmembrane region" description="Helical" evidence="1">
    <location>
        <begin position="45"/>
        <end position="62"/>
    </location>
</feature>
<organism evidence="2 3">
    <name type="scientific">Acuticoccus sediminis</name>
    <dbReference type="NCBI Taxonomy" id="2184697"/>
    <lineage>
        <taxon>Bacteria</taxon>
        <taxon>Pseudomonadati</taxon>
        <taxon>Pseudomonadota</taxon>
        <taxon>Alphaproteobacteria</taxon>
        <taxon>Hyphomicrobiales</taxon>
        <taxon>Amorphaceae</taxon>
        <taxon>Acuticoccus</taxon>
    </lineage>
</organism>